<feature type="transmembrane region" description="Helical" evidence="1">
    <location>
        <begin position="42"/>
        <end position="62"/>
    </location>
</feature>
<evidence type="ECO:0000313" key="2">
    <source>
        <dbReference type="EMBL" id="ABJ06029.1"/>
    </source>
</evidence>
<dbReference type="EMBL" id="CP000463">
    <property type="protein sequence ID" value="ABJ06029.1"/>
    <property type="molecule type" value="Genomic_DNA"/>
</dbReference>
<feature type="transmembrane region" description="Helical" evidence="1">
    <location>
        <begin position="82"/>
        <end position="99"/>
    </location>
</feature>
<evidence type="ECO:0000256" key="1">
    <source>
        <dbReference type="SAM" id="Phobius"/>
    </source>
</evidence>
<keyword evidence="1" id="KW-0472">Membrane</keyword>
<organism evidence="2">
    <name type="scientific">Rhodopseudomonas palustris (strain BisA53)</name>
    <dbReference type="NCBI Taxonomy" id="316055"/>
    <lineage>
        <taxon>Bacteria</taxon>
        <taxon>Pseudomonadati</taxon>
        <taxon>Pseudomonadota</taxon>
        <taxon>Alphaproteobacteria</taxon>
        <taxon>Hyphomicrobiales</taxon>
        <taxon>Nitrobacteraceae</taxon>
        <taxon>Rhodopseudomonas</taxon>
    </lineage>
</organism>
<accession>Q07PV5</accession>
<dbReference type="AlphaFoldDB" id="Q07PV5"/>
<name>Q07PV5_RHOP5</name>
<proteinExistence type="predicted"/>
<dbReference type="eggNOG" id="COG1018">
    <property type="taxonomic scope" value="Bacteria"/>
</dbReference>
<keyword evidence="1" id="KW-0812">Transmembrane</keyword>
<reference evidence="2" key="1">
    <citation type="submission" date="2006-09" db="EMBL/GenBank/DDBJ databases">
        <title>Complete sequence of Rhodopseudomonas palustris BisA53.</title>
        <authorList>
            <consortium name="US DOE Joint Genome Institute"/>
            <person name="Copeland A."/>
            <person name="Lucas S."/>
            <person name="Lapidus A."/>
            <person name="Barry K."/>
            <person name="Detter J.C."/>
            <person name="Glavina del Rio T."/>
            <person name="Hammon N."/>
            <person name="Israni S."/>
            <person name="Dalin E."/>
            <person name="Tice H."/>
            <person name="Pitluck S."/>
            <person name="Chain P."/>
            <person name="Malfatti S."/>
            <person name="Shin M."/>
            <person name="Vergez L."/>
            <person name="Schmutz J."/>
            <person name="Larimer F."/>
            <person name="Land M."/>
            <person name="Hauser L."/>
            <person name="Pelletier D.A."/>
            <person name="Kyrpides N."/>
            <person name="Kim E."/>
            <person name="Harwood C.S."/>
            <person name="Oda Y."/>
            <person name="Richardson P."/>
        </authorList>
    </citation>
    <scope>NUCLEOTIDE SEQUENCE [LARGE SCALE GENOMIC DNA]</scope>
    <source>
        <strain evidence="2">BisA53</strain>
    </source>
</reference>
<dbReference type="STRING" id="316055.RPE_2085"/>
<keyword evidence="1" id="KW-1133">Transmembrane helix</keyword>
<evidence type="ECO:0008006" key="3">
    <source>
        <dbReference type="Google" id="ProtNLM"/>
    </source>
</evidence>
<dbReference type="OrthoDB" id="5195601at2"/>
<feature type="transmembrane region" description="Helical" evidence="1">
    <location>
        <begin position="111"/>
        <end position="133"/>
    </location>
</feature>
<dbReference type="HOGENOM" id="CLU_144109_0_0_5"/>
<sequence>MIKKLHPIAGIVAFLTILCFWLSTIAVELRGDHAEIAAVKLGILWGLLVLVPAIALAGASGFRLGGQSPNPTIVIKRKRMPLIAFNGIAILVPCAVFLQQRASAGLFDQTFTVVQALELAAGAVNLALLGLNIRDGFKLSRRFEVATT</sequence>
<gene>
    <name evidence="2" type="ordered locus">RPE_2085</name>
</gene>
<protein>
    <recommendedName>
        <fullName evidence="3">Transmembrane protein</fullName>
    </recommendedName>
</protein>
<dbReference type="KEGG" id="rpe:RPE_2085"/>